<dbReference type="RefSeq" id="WP_107631466.1">
    <property type="nucleotide sequence ID" value="NZ_JAOQJE010000004.1"/>
</dbReference>
<keyword evidence="3" id="KW-1185">Reference proteome</keyword>
<dbReference type="Gene3D" id="3.30.160.250">
    <property type="match status" value="1"/>
</dbReference>
<dbReference type="EMBL" id="JAOQJE010000004">
    <property type="protein sequence ID" value="MCU6788604.1"/>
    <property type="molecule type" value="Genomic_DNA"/>
</dbReference>
<sequence>MKKVYPVIFTPCEEGGYMVTVPDFPLNTQGEDMAEAIFMARDAIGLMGITLQDDGQPLPEPSALSAVECAPGEIASLVDVDFDAYRRAHDNRTVRRNVTLPAWLDEKARQSDLNVSAVLQAALKRELQVE</sequence>
<accession>A0ABT2U446</accession>
<evidence type="ECO:0000259" key="1">
    <source>
        <dbReference type="Pfam" id="PF15919"/>
    </source>
</evidence>
<comment type="caution">
    <text evidence="2">The sequence shown here is derived from an EMBL/GenBank/DDBJ whole genome shotgun (WGS) entry which is preliminary data.</text>
</comment>
<organism evidence="2 3">
    <name type="scientific">Agathobaculum ammoniilyticum</name>
    <dbReference type="NCBI Taxonomy" id="2981778"/>
    <lineage>
        <taxon>Bacteria</taxon>
        <taxon>Bacillati</taxon>
        <taxon>Bacillota</taxon>
        <taxon>Clostridia</taxon>
        <taxon>Eubacteriales</taxon>
        <taxon>Butyricicoccaceae</taxon>
        <taxon>Agathobaculum</taxon>
    </lineage>
</organism>
<dbReference type="SUPFAM" id="SSF143100">
    <property type="entry name" value="TTHA1013/TTHA0281-like"/>
    <property type="match status" value="1"/>
</dbReference>
<dbReference type="Proteomes" id="UP001652397">
    <property type="component" value="Unassembled WGS sequence"/>
</dbReference>
<feature type="domain" description="HicB-like antitoxin of toxin-antitoxin system" evidence="1">
    <location>
        <begin position="5"/>
        <end position="119"/>
    </location>
</feature>
<reference evidence="2 3" key="1">
    <citation type="journal article" date="2021" name="ISME Commun">
        <title>Automated analysis of genomic sequences facilitates high-throughput and comprehensive description of bacteria.</title>
        <authorList>
            <person name="Hitch T.C.A."/>
        </authorList>
    </citation>
    <scope>NUCLEOTIDE SEQUENCE [LARGE SCALE GENOMIC DNA]</scope>
    <source>
        <strain evidence="2 3">Sanger_34</strain>
    </source>
</reference>
<protein>
    <submittedName>
        <fullName evidence="2">Type II toxin-antitoxin system HicB family antitoxin</fullName>
    </submittedName>
</protein>
<gene>
    <name evidence="2" type="ORF">OCV66_05795</name>
</gene>
<dbReference type="InterPro" id="IPR035069">
    <property type="entry name" value="TTHA1013/TTHA0281-like"/>
</dbReference>
<dbReference type="Pfam" id="PF15919">
    <property type="entry name" value="HicB_lk_antitox"/>
    <property type="match status" value="1"/>
</dbReference>
<name>A0ABT2U446_9FIRM</name>
<evidence type="ECO:0000313" key="2">
    <source>
        <dbReference type="EMBL" id="MCU6788604.1"/>
    </source>
</evidence>
<proteinExistence type="predicted"/>
<evidence type="ECO:0000313" key="3">
    <source>
        <dbReference type="Proteomes" id="UP001652397"/>
    </source>
</evidence>
<dbReference type="InterPro" id="IPR031807">
    <property type="entry name" value="HicB-like"/>
</dbReference>